<evidence type="ECO:0000313" key="5">
    <source>
        <dbReference type="Proteomes" id="UP001082899"/>
    </source>
</evidence>
<dbReference type="SMART" id="SM00248">
    <property type="entry name" value="ANK"/>
    <property type="match status" value="4"/>
</dbReference>
<dbReference type="Pfam" id="PF12796">
    <property type="entry name" value="Ank_2"/>
    <property type="match status" value="1"/>
</dbReference>
<reference evidence="4" key="1">
    <citation type="submission" date="2022-11" db="EMBL/GenBank/DDBJ databases">
        <title>Robbsia betulipollinis sp. nov., isolated from pollen of birch (Betula pendula).</title>
        <authorList>
            <person name="Shi H."/>
            <person name="Ambika Manirajan B."/>
            <person name="Ratering S."/>
            <person name="Geissler-Plaum R."/>
            <person name="Schnell S."/>
        </authorList>
    </citation>
    <scope>NUCLEOTIDE SEQUENCE</scope>
    <source>
        <strain evidence="4">Bb-Pol-6</strain>
    </source>
</reference>
<evidence type="ECO:0000256" key="1">
    <source>
        <dbReference type="ARBA" id="ARBA00022737"/>
    </source>
</evidence>
<keyword evidence="5" id="KW-1185">Reference proteome</keyword>
<keyword evidence="2 3" id="KW-0040">ANK repeat</keyword>
<keyword evidence="1" id="KW-0677">Repeat</keyword>
<feature type="repeat" description="ANK" evidence="3">
    <location>
        <begin position="91"/>
        <end position="126"/>
    </location>
</feature>
<dbReference type="PROSITE" id="PS50088">
    <property type="entry name" value="ANK_REPEAT"/>
    <property type="match status" value="1"/>
</dbReference>
<dbReference type="Pfam" id="PF13637">
    <property type="entry name" value="Ank_4"/>
    <property type="match status" value="1"/>
</dbReference>
<dbReference type="PROSITE" id="PS50297">
    <property type="entry name" value="ANK_REP_REGION"/>
    <property type="match status" value="1"/>
</dbReference>
<dbReference type="SUPFAM" id="SSF48403">
    <property type="entry name" value="Ankyrin repeat"/>
    <property type="match status" value="1"/>
</dbReference>
<protein>
    <submittedName>
        <fullName evidence="4">Ankyrin repeat domain-containing protein</fullName>
    </submittedName>
</protein>
<proteinExistence type="predicted"/>
<dbReference type="PRINTS" id="PR01415">
    <property type="entry name" value="ANKYRIN"/>
</dbReference>
<organism evidence="4 5">
    <name type="scientific">Robbsia betulipollinis</name>
    <dbReference type="NCBI Taxonomy" id="2981849"/>
    <lineage>
        <taxon>Bacteria</taxon>
        <taxon>Pseudomonadati</taxon>
        <taxon>Pseudomonadota</taxon>
        <taxon>Betaproteobacteria</taxon>
        <taxon>Burkholderiales</taxon>
        <taxon>Burkholderiaceae</taxon>
        <taxon>Robbsia</taxon>
    </lineage>
</organism>
<dbReference type="InterPro" id="IPR036770">
    <property type="entry name" value="Ankyrin_rpt-contain_sf"/>
</dbReference>
<evidence type="ECO:0000256" key="3">
    <source>
        <dbReference type="PROSITE-ProRule" id="PRU00023"/>
    </source>
</evidence>
<dbReference type="Proteomes" id="UP001082899">
    <property type="component" value="Unassembled WGS sequence"/>
</dbReference>
<dbReference type="PANTHER" id="PTHR24124:SF14">
    <property type="entry name" value="CHROMOSOME UNDETERMINED SCAFFOLD_25, WHOLE GENOME SHOTGUN SEQUENCE"/>
    <property type="match status" value="1"/>
</dbReference>
<name>A0ABT3ZTN7_9BURK</name>
<gene>
    <name evidence="4" type="ORF">OVY01_22535</name>
</gene>
<accession>A0ABT3ZTN7</accession>
<evidence type="ECO:0000313" key="4">
    <source>
        <dbReference type="EMBL" id="MCY0389920.1"/>
    </source>
</evidence>
<evidence type="ECO:0000256" key="2">
    <source>
        <dbReference type="ARBA" id="ARBA00023043"/>
    </source>
</evidence>
<dbReference type="EMBL" id="JAPMXC010000015">
    <property type="protein sequence ID" value="MCY0389920.1"/>
    <property type="molecule type" value="Genomic_DNA"/>
</dbReference>
<comment type="caution">
    <text evidence="4">The sequence shown here is derived from an EMBL/GenBank/DDBJ whole genome shotgun (WGS) entry which is preliminary data.</text>
</comment>
<dbReference type="PANTHER" id="PTHR24124">
    <property type="entry name" value="ANKYRIN REPEAT FAMILY A"/>
    <property type="match status" value="1"/>
</dbReference>
<dbReference type="InterPro" id="IPR002110">
    <property type="entry name" value="Ankyrin_rpt"/>
</dbReference>
<dbReference type="RefSeq" id="WP_267849881.1">
    <property type="nucleotide sequence ID" value="NZ_JAPMXC010000015.1"/>
</dbReference>
<sequence length="204" mass="21893">MNTLLHIAAAWPSEAMKETAFSHRHGVLAIHRNAKSVRALLENGHQVDLWNADGLTPLHVAIAAWGDFYDNSDAVLALLGAGSSPEAGTFQGDRALHVAVRKGPRTNPTVVRLLIKHGADVNGRDGMGNTPLFRARTVEIAEALLEAGAMPNIKNKYGLTALDVAEADGLHEVAEVLRSASATTRYKPRLPLRTTCSVVKHKCA</sequence>
<dbReference type="Gene3D" id="1.25.40.20">
    <property type="entry name" value="Ankyrin repeat-containing domain"/>
    <property type="match status" value="1"/>
</dbReference>